<organism evidence="3 4">
    <name type="scientific">Paracholeplasma manati</name>
    <dbReference type="NCBI Taxonomy" id="591373"/>
    <lineage>
        <taxon>Bacteria</taxon>
        <taxon>Bacillati</taxon>
        <taxon>Mycoplasmatota</taxon>
        <taxon>Mollicutes</taxon>
        <taxon>Acholeplasmatales</taxon>
        <taxon>Acholeplasmataceae</taxon>
        <taxon>Paracholeplasma</taxon>
    </lineage>
</organism>
<feature type="chain" id="PRO_5046467939" evidence="1">
    <location>
        <begin position="19"/>
        <end position="1045"/>
    </location>
</feature>
<evidence type="ECO:0000259" key="2">
    <source>
        <dbReference type="Pfam" id="PF16403"/>
    </source>
</evidence>
<proteinExistence type="predicted"/>
<dbReference type="EMBL" id="JAOVQM010000001">
    <property type="protein sequence ID" value="MCV2231531.1"/>
    <property type="molecule type" value="Genomic_DNA"/>
</dbReference>
<evidence type="ECO:0000256" key="1">
    <source>
        <dbReference type="SAM" id="SignalP"/>
    </source>
</evidence>
<dbReference type="Pfam" id="PF16403">
    <property type="entry name" value="Bact_surface_Ig-like"/>
    <property type="match status" value="3"/>
</dbReference>
<dbReference type="Gene3D" id="2.60.40.10">
    <property type="entry name" value="Immunoglobulins"/>
    <property type="match status" value="7"/>
</dbReference>
<reference evidence="3" key="1">
    <citation type="submission" date="2022-09" db="EMBL/GenBank/DDBJ databases">
        <title>Novel Mycoplasma species identified in domestic and wild animals.</title>
        <authorList>
            <person name="Volokhov D.V."/>
            <person name="Furtak V.A."/>
            <person name="Zagorodnyaya T.A."/>
        </authorList>
    </citation>
    <scope>NUCLEOTIDE SEQUENCE</scope>
    <source>
        <strain evidence="3">Oakley</strain>
    </source>
</reference>
<keyword evidence="1" id="KW-0732">Signal</keyword>
<name>A0ABT2Y481_9MOLU</name>
<feature type="signal peptide" evidence="1">
    <location>
        <begin position="1"/>
        <end position="18"/>
    </location>
</feature>
<feature type="domain" description="Pesticidal crystal protein Cry22Aa Ig-like" evidence="2">
    <location>
        <begin position="116"/>
        <end position="180"/>
    </location>
</feature>
<protein>
    <submittedName>
        <fullName evidence="3">DUF5011 domain-containing protein</fullName>
    </submittedName>
</protein>
<evidence type="ECO:0000313" key="4">
    <source>
        <dbReference type="Proteomes" id="UP001177160"/>
    </source>
</evidence>
<sequence>MKKTVLVLFLMVFAISLAACQPPNTVIADATISGVSDVTMALGDEFNRLQGVSAADHDGSDLTSLITVEGVVNVNRAGTYNITYKVTGESGIEVSASRIITVVGNASISGPELLPTSIMVGTPFDPLEGVSASDVDGTDLTAALVVSSSIITDGEADTTVEGVYDITYSVTGQSGKTITVVIQLIVYGLTDAVITFTGTAKDEPTVFYLSAGFELDLSIVATAKDYDNETLTIDEIVIPEALTGMVTNNVFKPTEAGTYQITFKATGKNEAQSEAILTIIVRKQGIEIDGEFIPVLLTNINNDGKPWNSTLIYTELKGKGEYGVIAIVDDHGRIILVRDAYGTQYDLNNPIKQGTPDQIRGIPNNDGWVAADNFQGLLGPQGTPGGIPTGGFAIFFSRDNLTGTTHPIRLLGLLHAREYGALVKVINLDIPNFNPPTNDAQILGADDITIYSNETFDPLAGVTGKDANDAALTVTVAFNNVDLSKPAKGILSQTAEGFADGYYAVVYEVTGANGYTVRVTRRVTVLPAMVDAVIEGIGPVSLAVGQTFDPMAGVTATDYDGTDLTAQITLTGTVDTAVAGEYELTYTVTGGNNTEVVITRTITVAADARFEVDNARVAFVYKGEAFDPWQHIQAIDHDNTNLTNLIVLTSEIYHDNVIDTSVVGIYTLVYTVVGESGNTVTLELTFEVKEVPNATLTLTSGAARNLFVSQTFDLNANATAVDYNGQPITAIEMQYDSSYDAVISNGIFAPTTDGAYTFVYQTTGVNGVLVEKTVVLTVASAGFTIDGVAIPITQADVNRPAIDGKPSNSITIYTELFGMGEFGVLVIVDAHGRVVLTRDAFGEQVDVNNPLKQGNPAFPTNLSGLPNFKTYDLYTGGLWTTWTKGGADTFEGLLGPQGTPGGIPTGGFAIYFQNGTTSRPLGLNNARKFGAVVELYNLVVPNFDASLNDTDARIVGANDIEIMVGDTFDPLSGVTGFDNDNTPLTVTVVFNSVNTANGVITPQPSRVINTQIGRDNYAQGWYSVVYSVTGSNGYTVQVTRRVVVR</sequence>
<gene>
    <name evidence="3" type="ORF">N7548_01640</name>
</gene>
<feature type="domain" description="Pesticidal crystal protein Cry22Aa Ig-like" evidence="2">
    <location>
        <begin position="31"/>
        <end position="102"/>
    </location>
</feature>
<comment type="caution">
    <text evidence="3">The sequence shown here is derived from an EMBL/GenBank/DDBJ whole genome shotgun (WGS) entry which is preliminary data.</text>
</comment>
<keyword evidence="4" id="KW-1185">Reference proteome</keyword>
<feature type="domain" description="Pesticidal crystal protein Cry22Aa Ig-like" evidence="2">
    <location>
        <begin position="534"/>
        <end position="604"/>
    </location>
</feature>
<dbReference type="Proteomes" id="UP001177160">
    <property type="component" value="Unassembled WGS sequence"/>
</dbReference>
<evidence type="ECO:0000313" key="3">
    <source>
        <dbReference type="EMBL" id="MCV2231531.1"/>
    </source>
</evidence>
<dbReference type="RefSeq" id="WP_263607653.1">
    <property type="nucleotide sequence ID" value="NZ_JAOVQM010000001.1"/>
</dbReference>
<accession>A0ABT2Y481</accession>
<dbReference type="InterPro" id="IPR013783">
    <property type="entry name" value="Ig-like_fold"/>
</dbReference>
<dbReference type="PROSITE" id="PS51257">
    <property type="entry name" value="PROKAR_LIPOPROTEIN"/>
    <property type="match status" value="1"/>
</dbReference>
<dbReference type="InterPro" id="IPR032179">
    <property type="entry name" value="Cry22Aa_Ig-like"/>
</dbReference>